<reference evidence="2" key="1">
    <citation type="submission" date="2025-08" db="UniProtKB">
        <authorList>
            <consortium name="RefSeq"/>
        </authorList>
    </citation>
    <scope>IDENTIFICATION</scope>
</reference>
<dbReference type="RefSeq" id="XP_073910282.1">
    <property type="nucleotide sequence ID" value="XM_074054181.1"/>
</dbReference>
<organism evidence="1 2">
    <name type="scientific">Castor canadensis</name>
    <name type="common">American beaver</name>
    <dbReference type="NCBI Taxonomy" id="51338"/>
    <lineage>
        <taxon>Eukaryota</taxon>
        <taxon>Metazoa</taxon>
        <taxon>Chordata</taxon>
        <taxon>Craniata</taxon>
        <taxon>Vertebrata</taxon>
        <taxon>Euteleostomi</taxon>
        <taxon>Mammalia</taxon>
        <taxon>Eutheria</taxon>
        <taxon>Euarchontoglires</taxon>
        <taxon>Glires</taxon>
        <taxon>Rodentia</taxon>
        <taxon>Castorimorpha</taxon>
        <taxon>Castoridae</taxon>
        <taxon>Castor</taxon>
    </lineage>
</organism>
<protein>
    <submittedName>
        <fullName evidence="2">Zinc finger protein 177-like isoform X1</fullName>
    </submittedName>
</protein>
<evidence type="ECO:0000313" key="1">
    <source>
        <dbReference type="Proteomes" id="UP001732720"/>
    </source>
</evidence>
<evidence type="ECO:0000313" key="2">
    <source>
        <dbReference type="RefSeq" id="XP_073910282.1"/>
    </source>
</evidence>
<keyword evidence="1" id="KW-1185">Reference proteome</keyword>
<sequence>MAAGLLTACSQNPVTFQEVAVDFSQEEWALLDAAQKSLYRDVMLENFRNLASVAGHQLCKHNLIFKVEQEELRTEERGIPQGVSTDWETQFKSKDAVPMQNAPGAKTSNGIKMQVPMQPGKKSVECNHCEKFFRKNPRLCTRHGKGEKCCKYTDYVNIFNHLSTPGEKTQEFNDCGEAFNPESLLRKYFRTLTGEKAFSCNQYDTSSSLPPSFSGYEHVQTRGRLCDHSDYRKRLAPSVHKKVQCVQESLRCNKHRKAGHLSLQKHVRTHIGQKLCECSDCGKAFIFQSSLKKHMRSHTGEKPYVCNHCGKSFSQSSHLNVHKRTHTGEKPYDCKECGKAFTVPSSLQKHVRTHTGEKPYECSDCGKAFIDQSYLKKHTRSHTGEKPYECHQCGKSFSTGSYLIVHKRTHTGEKTYECKECGKAFSNSSCLRVHVRTHTGEKPYKCLQCGKAFSTSSNLVMHKRIHTGHKV</sequence>
<gene>
    <name evidence="2" type="primary">LOC109687774</name>
</gene>
<name>A0AC58KZF5_CASCN</name>
<proteinExistence type="predicted"/>
<accession>A0AC58KZF5</accession>
<dbReference type="Proteomes" id="UP001732720">
    <property type="component" value="Chromosome 14"/>
</dbReference>